<evidence type="ECO:0000259" key="1">
    <source>
        <dbReference type="PROSITE" id="PS51733"/>
    </source>
</evidence>
<proteinExistence type="predicted"/>
<protein>
    <submittedName>
        <fullName evidence="2">Lipoate--protein ligase family protein</fullName>
    </submittedName>
</protein>
<dbReference type="PANTHER" id="PTHR43679">
    <property type="entry name" value="OCTANOYLTRANSFERASE LIPM-RELATED"/>
    <property type="match status" value="1"/>
</dbReference>
<dbReference type="PROSITE" id="PS51733">
    <property type="entry name" value="BPL_LPL_CATALYTIC"/>
    <property type="match status" value="1"/>
</dbReference>
<dbReference type="InterPro" id="IPR045864">
    <property type="entry name" value="aa-tRNA-synth_II/BPL/LPL"/>
</dbReference>
<dbReference type="InterPro" id="IPR050664">
    <property type="entry name" value="Octanoyltrans_LipM/LipL"/>
</dbReference>
<name>A0A8T4L3W9_9ARCH</name>
<dbReference type="SUPFAM" id="SSF55681">
    <property type="entry name" value="Class II aaRS and biotin synthetases"/>
    <property type="match status" value="1"/>
</dbReference>
<comment type="caution">
    <text evidence="2">The sequence shown here is derived from an EMBL/GenBank/DDBJ whole genome shotgun (WGS) entry which is preliminary data.</text>
</comment>
<dbReference type="Pfam" id="PF21948">
    <property type="entry name" value="LplA-B_cat"/>
    <property type="match status" value="1"/>
</dbReference>
<reference evidence="2" key="1">
    <citation type="submission" date="2021-03" db="EMBL/GenBank/DDBJ databases">
        <authorList>
            <person name="Jaffe A."/>
        </authorList>
    </citation>
    <scope>NUCLEOTIDE SEQUENCE</scope>
    <source>
        <strain evidence="2">RIFCSPLOWO2_01_FULL_AR10_48_17</strain>
    </source>
</reference>
<accession>A0A8T4L3W9</accession>
<dbReference type="InterPro" id="IPR004143">
    <property type="entry name" value="BPL_LPL_catalytic"/>
</dbReference>
<feature type="domain" description="BPL/LPL catalytic" evidence="1">
    <location>
        <begin position="34"/>
        <end position="220"/>
    </location>
</feature>
<dbReference type="PANTHER" id="PTHR43679:SF2">
    <property type="entry name" value="OCTANOYL-[GCVH]:PROTEIN N-OCTANOYLTRANSFERASE"/>
    <property type="match status" value="1"/>
</dbReference>
<evidence type="ECO:0000313" key="2">
    <source>
        <dbReference type="EMBL" id="MBS3062033.1"/>
    </source>
</evidence>
<gene>
    <name evidence="2" type="ORF">J4215_05620</name>
</gene>
<dbReference type="Proteomes" id="UP000675968">
    <property type="component" value="Unassembled WGS sequence"/>
</dbReference>
<sequence length="252" mass="27851">MTTDETWRILPFETNSAAINMATDEAVLEHVAKKESPPTIRFYQWQPSAVSIGYFQSLVQEVNQSECVLRGIEIVRRSTGGGAVFHDSAGEITYSLIAPENLFPKGITESYREICGRLAQGLQNIGVNAEFKPINDILVDGKKISGNAQTRKNGVLLQHGTILFDPDIATMFSVLNVGKEKISDKFIQSANQRVTRLVSHTDRPRSEIMAAIEHALLCGAPSKTTPLSLSERKKTLELAGQKYGSFQWTALR</sequence>
<dbReference type="Gene3D" id="3.30.930.10">
    <property type="entry name" value="Bira Bifunctional Protein, Domain 2"/>
    <property type="match status" value="1"/>
</dbReference>
<keyword evidence="2" id="KW-0436">Ligase</keyword>
<dbReference type="GO" id="GO:0016874">
    <property type="term" value="F:ligase activity"/>
    <property type="evidence" value="ECO:0007669"/>
    <property type="project" value="UniProtKB-KW"/>
</dbReference>
<reference evidence="2" key="2">
    <citation type="submission" date="2021-05" db="EMBL/GenBank/DDBJ databases">
        <title>Protein family content uncovers lineage relationships and bacterial pathway maintenance mechanisms in DPANN archaea.</title>
        <authorList>
            <person name="Castelle C.J."/>
            <person name="Meheust R."/>
            <person name="Jaffe A.L."/>
            <person name="Seitz K."/>
            <person name="Gong X."/>
            <person name="Baker B.J."/>
            <person name="Banfield J.F."/>
        </authorList>
    </citation>
    <scope>NUCLEOTIDE SEQUENCE</scope>
    <source>
        <strain evidence="2">RIFCSPLOWO2_01_FULL_AR10_48_17</strain>
    </source>
</reference>
<dbReference type="AlphaFoldDB" id="A0A8T4L3W9"/>
<evidence type="ECO:0000313" key="3">
    <source>
        <dbReference type="Proteomes" id="UP000675968"/>
    </source>
</evidence>
<dbReference type="EMBL" id="JAGVWC010000012">
    <property type="protein sequence ID" value="MBS3062033.1"/>
    <property type="molecule type" value="Genomic_DNA"/>
</dbReference>
<dbReference type="CDD" id="cd16443">
    <property type="entry name" value="LplA"/>
    <property type="match status" value="1"/>
</dbReference>
<organism evidence="2 3">
    <name type="scientific">Candidatus Iainarchaeum sp</name>
    <dbReference type="NCBI Taxonomy" id="3101447"/>
    <lineage>
        <taxon>Archaea</taxon>
        <taxon>Candidatus Iainarchaeota</taxon>
        <taxon>Candidatus Iainarchaeia</taxon>
        <taxon>Candidatus Iainarchaeales</taxon>
        <taxon>Candidatus Iainarchaeaceae</taxon>
        <taxon>Candidatus Iainarchaeum</taxon>
    </lineage>
</organism>